<dbReference type="OrthoDB" id="9809340at2"/>
<dbReference type="AlphaFoldDB" id="A0A3M0C3Q9"/>
<dbReference type="PANTHER" id="PTHR31645:SF0">
    <property type="entry name" value="OLIGOPEPTIDE TRANSPORTER YGL114W-RELATED"/>
    <property type="match status" value="1"/>
</dbReference>
<feature type="transmembrane region" description="Helical" evidence="7">
    <location>
        <begin position="315"/>
        <end position="338"/>
    </location>
</feature>
<evidence type="ECO:0000256" key="7">
    <source>
        <dbReference type="SAM" id="Phobius"/>
    </source>
</evidence>
<organism evidence="8 9">
    <name type="scientific">Eilatimonas milleporae</name>
    <dbReference type="NCBI Taxonomy" id="911205"/>
    <lineage>
        <taxon>Bacteria</taxon>
        <taxon>Pseudomonadati</taxon>
        <taxon>Pseudomonadota</taxon>
        <taxon>Alphaproteobacteria</taxon>
        <taxon>Kordiimonadales</taxon>
        <taxon>Kordiimonadaceae</taxon>
        <taxon>Eilatimonas</taxon>
    </lineage>
</organism>
<feature type="transmembrane region" description="Helical" evidence="7">
    <location>
        <begin position="418"/>
        <end position="437"/>
    </location>
</feature>
<feature type="transmembrane region" description="Helical" evidence="7">
    <location>
        <begin position="126"/>
        <end position="151"/>
    </location>
</feature>
<dbReference type="PANTHER" id="PTHR31645">
    <property type="entry name" value="OLIGOPEPTIDE TRANSPORTER YGL114W-RELATED"/>
    <property type="match status" value="1"/>
</dbReference>
<feature type="region of interest" description="Disordered" evidence="6">
    <location>
        <begin position="27"/>
        <end position="54"/>
    </location>
</feature>
<name>A0A3M0C3Q9_9PROT</name>
<evidence type="ECO:0000256" key="2">
    <source>
        <dbReference type="ARBA" id="ARBA00022448"/>
    </source>
</evidence>
<evidence type="ECO:0000313" key="8">
    <source>
        <dbReference type="EMBL" id="RMB01456.1"/>
    </source>
</evidence>
<keyword evidence="2" id="KW-0813">Transport</keyword>
<dbReference type="GO" id="GO:0035673">
    <property type="term" value="F:oligopeptide transmembrane transporter activity"/>
    <property type="evidence" value="ECO:0007669"/>
    <property type="project" value="InterPro"/>
</dbReference>
<protein>
    <submittedName>
        <fullName evidence="8">Putative OPT family oligopeptide transporter</fullName>
    </submittedName>
</protein>
<comment type="caution">
    <text evidence="8">The sequence shown here is derived from an EMBL/GenBank/DDBJ whole genome shotgun (WGS) entry which is preliminary data.</text>
</comment>
<keyword evidence="5 7" id="KW-0472">Membrane</keyword>
<feature type="transmembrane region" description="Helical" evidence="7">
    <location>
        <begin position="70"/>
        <end position="90"/>
    </location>
</feature>
<reference evidence="8 9" key="1">
    <citation type="submission" date="2018-10" db="EMBL/GenBank/DDBJ databases">
        <title>Genomic Encyclopedia of Archaeal and Bacterial Type Strains, Phase II (KMG-II): from individual species to whole genera.</title>
        <authorList>
            <person name="Goeker M."/>
        </authorList>
    </citation>
    <scope>NUCLEOTIDE SEQUENCE [LARGE SCALE GENOMIC DNA]</scope>
    <source>
        <strain evidence="8 9">DSM 25217</strain>
    </source>
</reference>
<dbReference type="Pfam" id="PF03169">
    <property type="entry name" value="OPT"/>
    <property type="match status" value="1"/>
</dbReference>
<accession>A0A3M0C3Q9</accession>
<keyword evidence="3 7" id="KW-0812">Transmembrane</keyword>
<dbReference type="Proteomes" id="UP000271227">
    <property type="component" value="Unassembled WGS sequence"/>
</dbReference>
<feature type="transmembrane region" description="Helical" evidence="7">
    <location>
        <begin position="488"/>
        <end position="508"/>
    </location>
</feature>
<feature type="transmembrane region" description="Helical" evidence="7">
    <location>
        <begin position="157"/>
        <end position="178"/>
    </location>
</feature>
<feature type="transmembrane region" description="Helical" evidence="7">
    <location>
        <begin position="96"/>
        <end position="114"/>
    </location>
</feature>
<dbReference type="InterPro" id="IPR045035">
    <property type="entry name" value="YSL-like"/>
</dbReference>
<feature type="transmembrane region" description="Helical" evidence="7">
    <location>
        <begin position="555"/>
        <end position="578"/>
    </location>
</feature>
<feature type="transmembrane region" description="Helical" evidence="7">
    <location>
        <begin position="443"/>
        <end position="467"/>
    </location>
</feature>
<evidence type="ECO:0000313" key="9">
    <source>
        <dbReference type="Proteomes" id="UP000271227"/>
    </source>
</evidence>
<feature type="transmembrane region" description="Helical" evidence="7">
    <location>
        <begin position="359"/>
        <end position="378"/>
    </location>
</feature>
<dbReference type="GO" id="GO:0016020">
    <property type="term" value="C:membrane"/>
    <property type="evidence" value="ECO:0007669"/>
    <property type="project" value="UniProtKB-SubCell"/>
</dbReference>
<feature type="transmembrane region" description="Helical" evidence="7">
    <location>
        <begin position="384"/>
        <end position="406"/>
    </location>
</feature>
<dbReference type="PRINTS" id="PR00173">
    <property type="entry name" value="EDTRNSPORT"/>
</dbReference>
<keyword evidence="4 7" id="KW-1133">Transmembrane helix</keyword>
<evidence type="ECO:0000256" key="5">
    <source>
        <dbReference type="ARBA" id="ARBA00023136"/>
    </source>
</evidence>
<sequence>MEQKGSLFSRWIISYAVRVDKLKGRQGALPSSAGTTTGRGVQPQDQTLPPPSQGIGPIISGPYPELTPQAVIVGYILGVLIALSIGYASLKLGFSIEGSELAAILGFGILRGLLRRRSIVENNVAQTVASAVNGASSGMMFSVPAIFILGYPTAFNPYVVTFGAIAGAFLGIAFIIPLRKQMIDFERLTYPGGVAVASILKSPGAGVEKARLLVGAMLLSGLVHFTSLTTEVENWPLFAQFGLPDYLNGTWYLSLMTIGVGYIAGRGGLAFIIGGYVCYWFLSPMLDLTGMFPIVDGSEVTVPSTLRTLLYRPVGIGMLIGGAVVGVAFAFPLIRSAIGSMQSAAKTESAFVRDEMPIRLLYIAIVGAAILLAVMAVTSASEVGLLRGLMMSVLGTLWIWMAGIILSEAIGRTNWSPLSGMTLVAVTLLIIITQSFGGMDDTQAIVAAVTVGAATCVAMSQATDLMLDLKTGYLVGATPRMQQMGQFMGAWLGPIVIILLIFALHGAYGLGSDKLPAPQGQALASMVSGIMGGDVPAEKYLAGALLGALLSAVQGGLGITVGLGFYLPFNIVLTYSIGTLLRELSDRRKGPDWSDNKGIPIAAGLIVGEALVGVGFAVYMIAGAG</sequence>
<dbReference type="InterPro" id="IPR004814">
    <property type="entry name" value="Oligopep_transpt"/>
</dbReference>
<evidence type="ECO:0000256" key="3">
    <source>
        <dbReference type="ARBA" id="ARBA00022692"/>
    </source>
</evidence>
<evidence type="ECO:0000256" key="1">
    <source>
        <dbReference type="ARBA" id="ARBA00004141"/>
    </source>
</evidence>
<proteinExistence type="predicted"/>
<evidence type="ECO:0000256" key="4">
    <source>
        <dbReference type="ARBA" id="ARBA00022989"/>
    </source>
</evidence>
<dbReference type="InParanoid" id="A0A3M0C3Q9"/>
<evidence type="ECO:0000256" key="6">
    <source>
        <dbReference type="SAM" id="MobiDB-lite"/>
    </source>
</evidence>
<feature type="transmembrane region" description="Helical" evidence="7">
    <location>
        <begin position="599"/>
        <end position="622"/>
    </location>
</feature>
<dbReference type="InterPro" id="IPR004813">
    <property type="entry name" value="OPT"/>
</dbReference>
<feature type="compositionally biased region" description="Polar residues" evidence="6">
    <location>
        <begin position="32"/>
        <end position="47"/>
    </location>
</feature>
<keyword evidence="9" id="KW-1185">Reference proteome</keyword>
<dbReference type="NCBIfam" id="TIGR00733">
    <property type="entry name" value="OPT family oligopeptide transporter"/>
    <property type="match status" value="1"/>
</dbReference>
<comment type="subcellular location">
    <subcellularLocation>
        <location evidence="1">Membrane</location>
        <topology evidence="1">Multi-pass membrane protein</topology>
    </subcellularLocation>
</comment>
<dbReference type="EMBL" id="REFR01000016">
    <property type="protein sequence ID" value="RMB01456.1"/>
    <property type="molecule type" value="Genomic_DNA"/>
</dbReference>
<gene>
    <name evidence="8" type="ORF">BXY39_3640</name>
</gene>